<feature type="non-terminal residue" evidence="1">
    <location>
        <position position="152"/>
    </location>
</feature>
<name>A0A383BRC5_9ZZZZ</name>
<gene>
    <name evidence="1" type="ORF">METZ01_LOCUS475283</name>
</gene>
<evidence type="ECO:0000313" key="1">
    <source>
        <dbReference type="EMBL" id="SVE22429.1"/>
    </source>
</evidence>
<accession>A0A383BRC5</accession>
<proteinExistence type="predicted"/>
<dbReference type="EMBL" id="UINC01202566">
    <property type="protein sequence ID" value="SVE22429.1"/>
    <property type="molecule type" value="Genomic_DNA"/>
</dbReference>
<reference evidence="1" key="1">
    <citation type="submission" date="2018-05" db="EMBL/GenBank/DDBJ databases">
        <authorList>
            <person name="Lanie J.A."/>
            <person name="Ng W.-L."/>
            <person name="Kazmierczak K.M."/>
            <person name="Andrzejewski T.M."/>
            <person name="Davidsen T.M."/>
            <person name="Wayne K.J."/>
            <person name="Tettelin H."/>
            <person name="Glass J.I."/>
            <person name="Rusch D."/>
            <person name="Podicherti R."/>
            <person name="Tsui H.-C.T."/>
            <person name="Winkler M.E."/>
        </authorList>
    </citation>
    <scope>NUCLEOTIDE SEQUENCE</scope>
</reference>
<feature type="non-terminal residue" evidence="1">
    <location>
        <position position="1"/>
    </location>
</feature>
<dbReference type="AlphaFoldDB" id="A0A383BRC5"/>
<organism evidence="1">
    <name type="scientific">marine metagenome</name>
    <dbReference type="NCBI Taxonomy" id="408172"/>
    <lineage>
        <taxon>unclassified sequences</taxon>
        <taxon>metagenomes</taxon>
        <taxon>ecological metagenomes</taxon>
    </lineage>
</organism>
<protein>
    <submittedName>
        <fullName evidence="1">Uncharacterized protein</fullName>
    </submittedName>
</protein>
<sequence length="152" mass="16463">VSFAGLAKASELSVQLDQALGQATVEASGIGQGRVGALLFSVDLANWFPAAASSAVSLGFSERPAVSQRFFQLRETMPPKLSASANWKTRLSLPSDKFLVEFKAADGGAWVPPGTKVPKETQWVKFTVLMDDLTTVYFQDGNKLKFHYDFGT</sequence>